<proteinExistence type="predicted"/>
<reference evidence="1 2" key="1">
    <citation type="submission" date="2016-11" db="EMBL/GenBank/DDBJ databases">
        <authorList>
            <person name="Jaros S."/>
            <person name="Januszkiewicz K."/>
            <person name="Wedrychowicz H."/>
        </authorList>
    </citation>
    <scope>NUCLEOTIDE SEQUENCE [LARGE SCALE GENOMIC DNA]</scope>
    <source>
        <strain evidence="1 2">GAS242</strain>
    </source>
</reference>
<dbReference type="Proteomes" id="UP000190675">
    <property type="component" value="Chromosome I"/>
</dbReference>
<evidence type="ECO:0000313" key="2">
    <source>
        <dbReference type="Proteomes" id="UP000190675"/>
    </source>
</evidence>
<accession>A0A1M5T1Q9</accession>
<evidence type="ECO:0000313" key="1">
    <source>
        <dbReference type="EMBL" id="SHH44744.1"/>
    </source>
</evidence>
<name>A0A1M5T1Q9_9BRAD</name>
<dbReference type="AlphaFoldDB" id="A0A1M5T1Q9"/>
<dbReference type="EMBL" id="LT670818">
    <property type="protein sequence ID" value="SHH44744.1"/>
    <property type="molecule type" value="Genomic_DNA"/>
</dbReference>
<sequence>MAEFKASFSGAAPAPELAAPLAALWWSAKGGWDEAHRIVQDQPTADAAWVHAYLHRVEGDIGNAGYWYRRAGKPAAAGSLETEWERITSALLGAGSA</sequence>
<protein>
    <submittedName>
        <fullName evidence="1">Uncharacterized protein</fullName>
    </submittedName>
</protein>
<gene>
    <name evidence="1" type="ORF">SAMN05444169_7513</name>
</gene>
<dbReference type="RefSeq" id="WP_244567703.1">
    <property type="nucleotide sequence ID" value="NZ_LT670818.1"/>
</dbReference>
<organism evidence="1 2">
    <name type="scientific">Bradyrhizobium erythrophlei</name>
    <dbReference type="NCBI Taxonomy" id="1437360"/>
    <lineage>
        <taxon>Bacteria</taxon>
        <taxon>Pseudomonadati</taxon>
        <taxon>Pseudomonadota</taxon>
        <taxon>Alphaproteobacteria</taxon>
        <taxon>Hyphomicrobiales</taxon>
        <taxon>Nitrobacteraceae</taxon>
        <taxon>Bradyrhizobium</taxon>
    </lineage>
</organism>